<proteinExistence type="predicted"/>
<name>X1AMT1_9ZZZZ</name>
<protein>
    <submittedName>
        <fullName evidence="1">Uncharacterized protein</fullName>
    </submittedName>
</protein>
<reference evidence="1" key="1">
    <citation type="journal article" date="2014" name="Front. Microbiol.">
        <title>High frequency of phylogenetically diverse reductive dehalogenase-homologous genes in deep subseafloor sedimentary metagenomes.</title>
        <authorList>
            <person name="Kawai M."/>
            <person name="Futagami T."/>
            <person name="Toyoda A."/>
            <person name="Takaki Y."/>
            <person name="Nishi S."/>
            <person name="Hori S."/>
            <person name="Arai W."/>
            <person name="Tsubouchi T."/>
            <person name="Morono Y."/>
            <person name="Uchiyama I."/>
            <person name="Ito T."/>
            <person name="Fujiyama A."/>
            <person name="Inagaki F."/>
            <person name="Takami H."/>
        </authorList>
    </citation>
    <scope>NUCLEOTIDE SEQUENCE</scope>
    <source>
        <strain evidence="1">Expedition CK06-06</strain>
    </source>
</reference>
<evidence type="ECO:0000313" key="1">
    <source>
        <dbReference type="EMBL" id="GAG83929.1"/>
    </source>
</evidence>
<accession>X1AMT1</accession>
<comment type="caution">
    <text evidence="1">The sequence shown here is derived from an EMBL/GenBank/DDBJ whole genome shotgun (WGS) entry which is preliminary data.</text>
</comment>
<gene>
    <name evidence="1" type="ORF">S01H4_24220</name>
</gene>
<feature type="non-terminal residue" evidence="1">
    <location>
        <position position="1"/>
    </location>
</feature>
<dbReference type="EMBL" id="BART01011349">
    <property type="protein sequence ID" value="GAG83929.1"/>
    <property type="molecule type" value="Genomic_DNA"/>
</dbReference>
<dbReference type="AlphaFoldDB" id="X1AMT1"/>
<organism evidence="1">
    <name type="scientific">marine sediment metagenome</name>
    <dbReference type="NCBI Taxonomy" id="412755"/>
    <lineage>
        <taxon>unclassified sequences</taxon>
        <taxon>metagenomes</taxon>
        <taxon>ecological metagenomes</taxon>
    </lineage>
</organism>
<sequence>SDKVRIRGQIADGSWLMVKGRKELLIFRGYEP</sequence>